<dbReference type="PANTHER" id="PTHR43311:SF1">
    <property type="entry name" value="GLUTAMYL-Q TRNA(ASP) SYNTHETASE"/>
    <property type="match status" value="1"/>
</dbReference>
<dbReference type="PROSITE" id="PS00178">
    <property type="entry name" value="AA_TRNA_LIGASE_I"/>
    <property type="match status" value="1"/>
</dbReference>
<dbReference type="OrthoDB" id="9807503at2"/>
<keyword evidence="4" id="KW-0862">Zinc</keyword>
<dbReference type="GO" id="GO:0005829">
    <property type="term" value="C:cytosol"/>
    <property type="evidence" value="ECO:0007669"/>
    <property type="project" value="TreeGrafter"/>
</dbReference>
<keyword evidence="11" id="KW-1185">Reference proteome</keyword>
<dbReference type="GO" id="GO:0006424">
    <property type="term" value="P:glutamyl-tRNA aminoacylation"/>
    <property type="evidence" value="ECO:0007669"/>
    <property type="project" value="TreeGrafter"/>
</dbReference>
<reference evidence="10 11" key="1">
    <citation type="submission" date="2016-02" db="EMBL/GenBank/DDBJ databases">
        <authorList>
            <person name="Wen L."/>
            <person name="He K."/>
            <person name="Yang H."/>
        </authorList>
    </citation>
    <scope>NUCLEOTIDE SEQUENCE [LARGE SCALE GENOMIC DNA]</scope>
    <source>
        <strain evidence="10 11">CV41</strain>
    </source>
</reference>
<keyword evidence="6 7" id="KW-0030">Aminoacyl-tRNA synthetase</keyword>
<evidence type="ECO:0000256" key="4">
    <source>
        <dbReference type="ARBA" id="ARBA00022833"/>
    </source>
</evidence>
<comment type="caution">
    <text evidence="10">The sequence shown here is derived from an EMBL/GenBank/DDBJ whole genome shotgun (WGS) entry which is preliminary data.</text>
</comment>
<dbReference type="PANTHER" id="PTHR43311">
    <property type="entry name" value="GLUTAMATE--TRNA LIGASE"/>
    <property type="match status" value="1"/>
</dbReference>
<feature type="region of interest" description="Disordered" evidence="8">
    <location>
        <begin position="115"/>
        <end position="144"/>
    </location>
</feature>
<keyword evidence="1 7" id="KW-0436">Ligase</keyword>
<evidence type="ECO:0000256" key="3">
    <source>
        <dbReference type="ARBA" id="ARBA00022741"/>
    </source>
</evidence>
<dbReference type="Pfam" id="PF00749">
    <property type="entry name" value="tRNA-synt_1c"/>
    <property type="match status" value="1"/>
</dbReference>
<sequence>MPSSPKPSTYVGRLAPSPTGYLHVGHARTFSIATERAKAADGKLLLRIDDLDRERCRPEFTEAAIEDLRGLGLHWDGPPLLQSQRLPLYRRALETLHAAGLIYPCTKTRKEIRAAAARLASTQRGPSSPPQDRTNEEQDSEPLYPLHFRPSPDSPLPPLGTHISTNWRFRTPDGDTLRFDDGAQGEQIAQVGHDFGDFLVWKKDDLPSYQLACVVDDIALGITEVVRGADLLRSTFRQQLLYRALGAQPPAYYHCELVRDETGTRLAKRRASASLRNRIL</sequence>
<dbReference type="AlphaFoldDB" id="A0A139SL57"/>
<keyword evidence="5 7" id="KW-0067">ATP-binding</keyword>
<evidence type="ECO:0000256" key="6">
    <source>
        <dbReference type="ARBA" id="ARBA00023146"/>
    </source>
</evidence>
<organism evidence="10 11">
    <name type="scientific">Cephaloticoccus capnophilus</name>
    <dbReference type="NCBI Taxonomy" id="1548208"/>
    <lineage>
        <taxon>Bacteria</taxon>
        <taxon>Pseudomonadati</taxon>
        <taxon>Verrucomicrobiota</taxon>
        <taxon>Opitutia</taxon>
        <taxon>Opitutales</taxon>
        <taxon>Opitutaceae</taxon>
        <taxon>Cephaloticoccus</taxon>
    </lineage>
</organism>
<dbReference type="InterPro" id="IPR049940">
    <property type="entry name" value="GluQ/Sye"/>
</dbReference>
<evidence type="ECO:0000313" key="10">
    <source>
        <dbReference type="EMBL" id="KXU35299.1"/>
    </source>
</evidence>
<dbReference type="NCBIfam" id="NF004315">
    <property type="entry name" value="PRK05710.1-4"/>
    <property type="match status" value="1"/>
</dbReference>
<dbReference type="RefSeq" id="WP_068712063.1">
    <property type="nucleotide sequence ID" value="NZ_LSZP01000043.1"/>
</dbReference>
<name>A0A139SL57_9BACT</name>
<feature type="compositionally biased region" description="Polar residues" evidence="8">
    <location>
        <begin position="120"/>
        <end position="132"/>
    </location>
</feature>
<evidence type="ECO:0000256" key="2">
    <source>
        <dbReference type="ARBA" id="ARBA00022723"/>
    </source>
</evidence>
<accession>A0A139SL57</accession>
<dbReference type="EMBL" id="LSZP01000043">
    <property type="protein sequence ID" value="KXU35299.1"/>
    <property type="molecule type" value="Genomic_DNA"/>
</dbReference>
<keyword evidence="3 7" id="KW-0547">Nucleotide-binding</keyword>
<dbReference type="Gene3D" id="3.40.50.620">
    <property type="entry name" value="HUPs"/>
    <property type="match status" value="1"/>
</dbReference>
<dbReference type="GO" id="GO:0005524">
    <property type="term" value="F:ATP binding"/>
    <property type="evidence" value="ECO:0007669"/>
    <property type="project" value="UniProtKB-KW"/>
</dbReference>
<comment type="similarity">
    <text evidence="7">Belongs to the class-I aminoacyl-tRNA synthetase family.</text>
</comment>
<dbReference type="PRINTS" id="PR00987">
    <property type="entry name" value="TRNASYNTHGLU"/>
</dbReference>
<keyword evidence="2" id="KW-0479">Metal-binding</keyword>
<evidence type="ECO:0000256" key="5">
    <source>
        <dbReference type="ARBA" id="ARBA00022840"/>
    </source>
</evidence>
<dbReference type="InterPro" id="IPR020058">
    <property type="entry name" value="Glu/Gln-tRNA-synth_Ib_cat-dom"/>
</dbReference>
<dbReference type="InterPro" id="IPR014729">
    <property type="entry name" value="Rossmann-like_a/b/a_fold"/>
</dbReference>
<evidence type="ECO:0000256" key="7">
    <source>
        <dbReference type="RuleBase" id="RU363037"/>
    </source>
</evidence>
<keyword evidence="7" id="KW-0648">Protein biosynthesis</keyword>
<dbReference type="SUPFAM" id="SSF52374">
    <property type="entry name" value="Nucleotidylyl transferase"/>
    <property type="match status" value="1"/>
</dbReference>
<proteinExistence type="inferred from homology"/>
<dbReference type="InterPro" id="IPR000924">
    <property type="entry name" value="Glu/Gln-tRNA-synth"/>
</dbReference>
<protein>
    <recommendedName>
        <fullName evidence="9">Glutamyl/glutaminyl-tRNA synthetase class Ib catalytic domain-containing protein</fullName>
    </recommendedName>
</protein>
<feature type="domain" description="Glutamyl/glutaminyl-tRNA synthetase class Ib catalytic" evidence="9">
    <location>
        <begin position="13"/>
        <end position="274"/>
    </location>
</feature>
<dbReference type="InterPro" id="IPR001412">
    <property type="entry name" value="aa-tRNA-synth_I_CS"/>
</dbReference>
<dbReference type="GO" id="GO:0004818">
    <property type="term" value="F:glutamate-tRNA ligase activity"/>
    <property type="evidence" value="ECO:0007669"/>
    <property type="project" value="TreeGrafter"/>
</dbReference>
<evidence type="ECO:0000313" key="11">
    <source>
        <dbReference type="Proteomes" id="UP000071392"/>
    </source>
</evidence>
<gene>
    <name evidence="10" type="ORF">AXK12_05475</name>
</gene>
<evidence type="ECO:0000256" key="1">
    <source>
        <dbReference type="ARBA" id="ARBA00022598"/>
    </source>
</evidence>
<dbReference type="STRING" id="1548208.AXK12_05475"/>
<dbReference type="Proteomes" id="UP000071392">
    <property type="component" value="Unassembled WGS sequence"/>
</dbReference>
<evidence type="ECO:0000259" key="9">
    <source>
        <dbReference type="Pfam" id="PF00749"/>
    </source>
</evidence>
<evidence type="ECO:0000256" key="8">
    <source>
        <dbReference type="SAM" id="MobiDB-lite"/>
    </source>
</evidence>